<organism evidence="2 3">
    <name type="scientific">Anabaena azotica FACHB-119</name>
    <dbReference type="NCBI Taxonomy" id="947527"/>
    <lineage>
        <taxon>Bacteria</taxon>
        <taxon>Bacillati</taxon>
        <taxon>Cyanobacteriota</taxon>
        <taxon>Cyanophyceae</taxon>
        <taxon>Nostocales</taxon>
        <taxon>Nostocaceae</taxon>
        <taxon>Anabaena</taxon>
        <taxon>Anabaena azotica</taxon>
    </lineage>
</organism>
<evidence type="ECO:0008006" key="4">
    <source>
        <dbReference type="Google" id="ProtNLM"/>
    </source>
</evidence>
<keyword evidence="3" id="KW-1185">Reference proteome</keyword>
<keyword evidence="1" id="KW-0732">Signal</keyword>
<evidence type="ECO:0000313" key="2">
    <source>
        <dbReference type="EMBL" id="MBD2501525.1"/>
    </source>
</evidence>
<proteinExistence type="predicted"/>
<evidence type="ECO:0000256" key="1">
    <source>
        <dbReference type="SAM" id="SignalP"/>
    </source>
</evidence>
<feature type="signal peptide" evidence="1">
    <location>
        <begin position="1"/>
        <end position="31"/>
    </location>
</feature>
<comment type="caution">
    <text evidence="2">The sequence shown here is derived from an EMBL/GenBank/DDBJ whole genome shotgun (WGS) entry which is preliminary data.</text>
</comment>
<accession>A0ABR8D309</accession>
<dbReference type="EMBL" id="JACJSG010000015">
    <property type="protein sequence ID" value="MBD2501525.1"/>
    <property type="molecule type" value="Genomic_DNA"/>
</dbReference>
<dbReference type="Proteomes" id="UP000661112">
    <property type="component" value="Unassembled WGS sequence"/>
</dbReference>
<evidence type="ECO:0000313" key="3">
    <source>
        <dbReference type="Proteomes" id="UP000661112"/>
    </source>
</evidence>
<dbReference type="RefSeq" id="WP_190472509.1">
    <property type="nucleotide sequence ID" value="NZ_JACJSG010000015.1"/>
</dbReference>
<sequence>MLNCRQLNSTVAVVSVLGVATTVTSMLPAQAAQIIYSSSGDVSGINGLIVDGISYEVSFQFDTFTNVFGTPNSSNFDEPTFWGNQQAAQTAANSIVSLLNSQEPIPRRINSISSVLIPYRSIIASNKSTFITNKIGNFIRFRWDNYRGNSQDIEVLDFGKQNYAVFRPIVAQTSVTEPGVLLGLVGSVSFLGLSHWRKQLFQ</sequence>
<feature type="chain" id="PRO_5046265033" description="PEP-CTERM sorting domain-containing protein" evidence="1">
    <location>
        <begin position="32"/>
        <end position="202"/>
    </location>
</feature>
<protein>
    <recommendedName>
        <fullName evidence="4">PEP-CTERM sorting domain-containing protein</fullName>
    </recommendedName>
</protein>
<reference evidence="2 3" key="1">
    <citation type="journal article" date="2020" name="ISME J.">
        <title>Comparative genomics reveals insights into cyanobacterial evolution and habitat adaptation.</title>
        <authorList>
            <person name="Chen M.Y."/>
            <person name="Teng W.K."/>
            <person name="Zhao L."/>
            <person name="Hu C.X."/>
            <person name="Zhou Y.K."/>
            <person name="Han B.P."/>
            <person name="Song L.R."/>
            <person name="Shu W.S."/>
        </authorList>
    </citation>
    <scope>NUCLEOTIDE SEQUENCE [LARGE SCALE GENOMIC DNA]</scope>
    <source>
        <strain evidence="2 3">FACHB-119</strain>
    </source>
</reference>
<name>A0ABR8D309_9NOST</name>
<gene>
    <name evidence="2" type="ORF">H6G83_13090</name>
</gene>